<dbReference type="Gene3D" id="3.30.530.20">
    <property type="match status" value="1"/>
</dbReference>
<evidence type="ECO:0000313" key="4">
    <source>
        <dbReference type="Proteomes" id="UP000316778"/>
    </source>
</evidence>
<dbReference type="InterPro" id="IPR013538">
    <property type="entry name" value="ASHA1/2-like_C"/>
</dbReference>
<proteinExistence type="inferred from homology"/>
<gene>
    <name evidence="3" type="ORF">LX66_4454</name>
</gene>
<dbReference type="OrthoDB" id="793407at2"/>
<sequence length="154" mass="17347">METGITATITVQTPPENAFRVFTGQLAYWWPKAYTWSQDKLEHIEIEPREGGKCYETGPHHFRCDWGRVLSVRPPSAITFTWQISPARVPEPDPGKAGKVSVNFEPAGNNATTVKLVHSGFDRYGEGWEDYTAAMGSEQGWPYILQAFKDAVER</sequence>
<dbReference type="SUPFAM" id="SSF55961">
    <property type="entry name" value="Bet v1-like"/>
    <property type="match status" value="1"/>
</dbReference>
<feature type="domain" description="Activator of Hsp90 ATPase homologue 1/2-like C-terminal" evidence="2">
    <location>
        <begin position="13"/>
        <end position="153"/>
    </location>
</feature>
<reference evidence="3 4" key="1">
    <citation type="journal article" date="2013" name="Stand. Genomic Sci.">
        <title>Genomic Encyclopedia of Type Strains, Phase I: The one thousand microbial genomes (KMG-I) project.</title>
        <authorList>
            <person name="Kyrpides N.C."/>
            <person name="Woyke T."/>
            <person name="Eisen J.A."/>
            <person name="Garrity G."/>
            <person name="Lilburn T.G."/>
            <person name="Beck B.J."/>
            <person name="Whitman W.B."/>
            <person name="Hugenholtz P."/>
            <person name="Klenk H.P."/>
        </authorList>
    </citation>
    <scope>NUCLEOTIDE SEQUENCE [LARGE SCALE GENOMIC DNA]</scope>
    <source>
        <strain evidence="3 4">DSM 13484</strain>
    </source>
</reference>
<dbReference type="CDD" id="cd08891">
    <property type="entry name" value="SRPBCC_CalC"/>
    <property type="match status" value="1"/>
</dbReference>
<comment type="similarity">
    <text evidence="1">Belongs to the AHA1 family.</text>
</comment>
<dbReference type="Pfam" id="PF08327">
    <property type="entry name" value="AHSA1"/>
    <property type="match status" value="1"/>
</dbReference>
<evidence type="ECO:0000256" key="1">
    <source>
        <dbReference type="ARBA" id="ARBA00006817"/>
    </source>
</evidence>
<dbReference type="InterPro" id="IPR023393">
    <property type="entry name" value="START-like_dom_sf"/>
</dbReference>
<accession>A0A562SSA7</accession>
<name>A0A562SSA7_CHIJA</name>
<comment type="caution">
    <text evidence="3">The sequence shown here is derived from an EMBL/GenBank/DDBJ whole genome shotgun (WGS) entry which is preliminary data.</text>
</comment>
<dbReference type="EMBL" id="VLLG01000005">
    <property type="protein sequence ID" value="TWI84092.1"/>
    <property type="molecule type" value="Genomic_DNA"/>
</dbReference>
<evidence type="ECO:0000313" key="3">
    <source>
        <dbReference type="EMBL" id="TWI84092.1"/>
    </source>
</evidence>
<dbReference type="AlphaFoldDB" id="A0A562SSA7"/>
<organism evidence="3 4">
    <name type="scientific">Chitinophaga japonensis</name>
    <name type="common">Flexibacter japonensis</name>
    <dbReference type="NCBI Taxonomy" id="104662"/>
    <lineage>
        <taxon>Bacteria</taxon>
        <taxon>Pseudomonadati</taxon>
        <taxon>Bacteroidota</taxon>
        <taxon>Chitinophagia</taxon>
        <taxon>Chitinophagales</taxon>
        <taxon>Chitinophagaceae</taxon>
        <taxon>Chitinophaga</taxon>
    </lineage>
</organism>
<keyword evidence="4" id="KW-1185">Reference proteome</keyword>
<protein>
    <submittedName>
        <fullName evidence="3">Uncharacterized protein YndB with AHSA1/START domain</fullName>
    </submittedName>
</protein>
<evidence type="ECO:0000259" key="2">
    <source>
        <dbReference type="Pfam" id="PF08327"/>
    </source>
</evidence>
<dbReference type="Proteomes" id="UP000316778">
    <property type="component" value="Unassembled WGS sequence"/>
</dbReference>